<keyword evidence="2" id="KW-0472">Membrane</keyword>
<protein>
    <recommendedName>
        <fullName evidence="5">Bacterial repeat domain-containing protein</fullName>
    </recommendedName>
</protein>
<reference evidence="3 4" key="1">
    <citation type="journal article" date="2018" name="Nat. Biotechnol.">
        <title>A standardized bacterial taxonomy based on genome phylogeny substantially revises the tree of life.</title>
        <authorList>
            <person name="Parks D.H."/>
            <person name="Chuvochina M."/>
            <person name="Waite D.W."/>
            <person name="Rinke C."/>
            <person name="Skarshewski A."/>
            <person name="Chaumeil P.A."/>
            <person name="Hugenholtz P."/>
        </authorList>
    </citation>
    <scope>NUCLEOTIDE SEQUENCE [LARGE SCALE GENOMIC DNA]</scope>
    <source>
        <strain evidence="3">UBA10185</strain>
    </source>
</reference>
<evidence type="ECO:0000313" key="4">
    <source>
        <dbReference type="Proteomes" id="UP000264072"/>
    </source>
</evidence>
<organism evidence="3 4">
    <name type="scientific">candidate division WWE3 bacterium</name>
    <dbReference type="NCBI Taxonomy" id="2053526"/>
    <lineage>
        <taxon>Bacteria</taxon>
        <taxon>Katanobacteria</taxon>
    </lineage>
</organism>
<feature type="transmembrane region" description="Helical" evidence="2">
    <location>
        <begin position="38"/>
        <end position="59"/>
    </location>
</feature>
<evidence type="ECO:0000256" key="1">
    <source>
        <dbReference type="SAM" id="MobiDB-lite"/>
    </source>
</evidence>
<keyword evidence="2" id="KW-1133">Transmembrane helix</keyword>
<feature type="region of interest" description="Disordered" evidence="1">
    <location>
        <begin position="1"/>
        <end position="21"/>
    </location>
</feature>
<proteinExistence type="predicted"/>
<evidence type="ECO:0008006" key="5">
    <source>
        <dbReference type="Google" id="ProtNLM"/>
    </source>
</evidence>
<name>A0A351JSD9_UNCKA</name>
<sequence>MASVAEAPTQETVLDSPVQDGLDSLSSQTRVESYKKRLVRAAVFAGTVAAAAGFALSGVGKASASQESFGTQTNVDLDTGSRVQLVCARPEGVPFCDIDRVREAGAGTLNFLKHPDHGAPGFSIRYVTKNNERTVISLQLDETVSEIENMYSSAPIALYGSITNQVHEKVNNDTEITKAVFVTGLPRLTKCSPASNWNGTSLGFDTLVQNLSENCDSKDPYDGYRAPHARMLNDIIHNDGWVQPCAEDFIDSNDRNLIGYSNDPKSLLKKDVTPNWFEVLLTKSIFDPGRHGGCKNLADDNPRFAWDVHTSVSRSSVSGSSIGPGVSSNQGRIELMSPADEVLTLDPGNRLPVGTVVEPRYKPAAGEEFTGWSGICMGKETCQFVVNQVINLQANTKQLPQQKLESVVIEVKRKIGAKGIVKVIGDMEDNNVNYPSDSIGAAPKGTTVRLTASTSNRNLKLDWDNIDCVREVATAAGRVCITKAGVKATKKNPATLIVARK</sequence>
<gene>
    <name evidence="3" type="ORF">DCY43_00435</name>
</gene>
<evidence type="ECO:0000256" key="2">
    <source>
        <dbReference type="SAM" id="Phobius"/>
    </source>
</evidence>
<accession>A0A351JSD9</accession>
<keyword evidence="2" id="KW-0812">Transmembrane</keyword>
<dbReference type="AlphaFoldDB" id="A0A351JSD9"/>
<comment type="caution">
    <text evidence="3">The sequence shown here is derived from an EMBL/GenBank/DDBJ whole genome shotgun (WGS) entry which is preliminary data.</text>
</comment>
<evidence type="ECO:0000313" key="3">
    <source>
        <dbReference type="EMBL" id="HAZ29209.1"/>
    </source>
</evidence>
<dbReference type="EMBL" id="DNHX01000004">
    <property type="protein sequence ID" value="HAZ29209.1"/>
    <property type="molecule type" value="Genomic_DNA"/>
</dbReference>
<dbReference type="Proteomes" id="UP000264072">
    <property type="component" value="Unassembled WGS sequence"/>
</dbReference>